<evidence type="ECO:0000259" key="1">
    <source>
        <dbReference type="Pfam" id="PF07727"/>
    </source>
</evidence>
<dbReference type="PANTHER" id="PTHR11439">
    <property type="entry name" value="GAG-POL-RELATED RETROTRANSPOSON"/>
    <property type="match status" value="1"/>
</dbReference>
<dbReference type="Proteomes" id="UP001165190">
    <property type="component" value="Unassembled WGS sequence"/>
</dbReference>
<comment type="caution">
    <text evidence="2">The sequence shown here is derived from an EMBL/GenBank/DDBJ whole genome shotgun (WGS) entry which is preliminary data.</text>
</comment>
<reference evidence="2" key="1">
    <citation type="submission" date="2023-05" db="EMBL/GenBank/DDBJ databases">
        <title>Genome and transcriptome analyses reveal genes involved in the formation of fine ridges on petal epidermal cells in Hibiscus trionum.</title>
        <authorList>
            <person name="Koshimizu S."/>
            <person name="Masuda S."/>
            <person name="Ishii T."/>
            <person name="Shirasu K."/>
            <person name="Hoshino A."/>
            <person name="Arita M."/>
        </authorList>
    </citation>
    <scope>NUCLEOTIDE SEQUENCE</scope>
    <source>
        <strain evidence="2">Hamamatsu line</strain>
    </source>
</reference>
<proteinExistence type="predicted"/>
<dbReference type="CDD" id="cd09272">
    <property type="entry name" value="RNase_HI_RT_Ty1"/>
    <property type="match status" value="1"/>
</dbReference>
<dbReference type="GO" id="GO:0016301">
    <property type="term" value="F:kinase activity"/>
    <property type="evidence" value="ECO:0007669"/>
    <property type="project" value="UniProtKB-KW"/>
</dbReference>
<name>A0A9W7HDH6_HIBTR</name>
<keyword evidence="2" id="KW-0418">Kinase</keyword>
<evidence type="ECO:0000313" key="2">
    <source>
        <dbReference type="EMBL" id="GMI74888.1"/>
    </source>
</evidence>
<evidence type="ECO:0000313" key="3">
    <source>
        <dbReference type="Proteomes" id="UP001165190"/>
    </source>
</evidence>
<dbReference type="SUPFAM" id="SSF56672">
    <property type="entry name" value="DNA/RNA polymerases"/>
    <property type="match status" value="1"/>
</dbReference>
<keyword evidence="3" id="KW-1185">Reference proteome</keyword>
<organism evidence="2 3">
    <name type="scientific">Hibiscus trionum</name>
    <name type="common">Flower of an hour</name>
    <dbReference type="NCBI Taxonomy" id="183268"/>
    <lineage>
        <taxon>Eukaryota</taxon>
        <taxon>Viridiplantae</taxon>
        <taxon>Streptophyta</taxon>
        <taxon>Embryophyta</taxon>
        <taxon>Tracheophyta</taxon>
        <taxon>Spermatophyta</taxon>
        <taxon>Magnoliopsida</taxon>
        <taxon>eudicotyledons</taxon>
        <taxon>Gunneridae</taxon>
        <taxon>Pentapetalae</taxon>
        <taxon>rosids</taxon>
        <taxon>malvids</taxon>
        <taxon>Malvales</taxon>
        <taxon>Malvaceae</taxon>
        <taxon>Malvoideae</taxon>
        <taxon>Hibiscus</taxon>
    </lineage>
</organism>
<feature type="domain" description="Reverse transcriptase Ty1/copia-type" evidence="1">
    <location>
        <begin position="1"/>
        <end position="149"/>
    </location>
</feature>
<dbReference type="InterPro" id="IPR013103">
    <property type="entry name" value="RVT_2"/>
</dbReference>
<dbReference type="PANTHER" id="PTHR11439:SF467">
    <property type="entry name" value="INTEGRASE CATALYTIC DOMAIN-CONTAINING PROTEIN"/>
    <property type="match status" value="1"/>
</dbReference>
<dbReference type="Pfam" id="PF07727">
    <property type="entry name" value="RVT_2"/>
    <property type="match status" value="1"/>
</dbReference>
<sequence length="400" mass="44937">MSQPPGFEQRGPNGEELVCHLKKALYGLKQAPRAWFFTLKNFLLDKLGFSASKADSSLFMKNSTDAKLLLMVYVDDIVITGTKEDVVSTVVQQINAEFLLKDLGNLEFFLGMEIEKTSTGLSLSQRKYVVDLLEKANMTECNSTPTPMVVTPKLLVDEGSTFADIHLYRSIVGGLQYICLTRPDIAFTVNKVSQFMNCPREPHWRAVKRILRYLKGTISHGLCYKAAGGFQLICYSDADWAASIEDRRSTTGYCVYLGHNPIAWCSKKQSVVSRSTSEAEYRSLANAVSELMWLEHLLHEIGVVLVSTPTVWCDNMSTVSMAANPTHHARVKHVEIDIHFVRERVLTHKLIVNFVPSVEQTADILTKPLPPAMFAQLRSKLGVVPCFKDEAQEDERTREI</sequence>
<dbReference type="AlphaFoldDB" id="A0A9W7HDH6"/>
<protein>
    <submittedName>
        <fullName evidence="2">Cysteine-rich RLK (RECEPTOR-like protein kinase) 8</fullName>
    </submittedName>
</protein>
<dbReference type="EMBL" id="BSYR01000011">
    <property type="protein sequence ID" value="GMI74888.1"/>
    <property type="molecule type" value="Genomic_DNA"/>
</dbReference>
<accession>A0A9W7HDH6</accession>
<dbReference type="OrthoDB" id="998579at2759"/>
<gene>
    <name evidence="2" type="ORF">HRI_001158100</name>
</gene>
<keyword evidence="2" id="KW-0808">Transferase</keyword>
<dbReference type="InterPro" id="IPR043502">
    <property type="entry name" value="DNA/RNA_pol_sf"/>
</dbReference>